<dbReference type="GO" id="GO:0000150">
    <property type="term" value="F:DNA strand exchange activity"/>
    <property type="evidence" value="ECO:0007669"/>
    <property type="project" value="InterPro"/>
</dbReference>
<dbReference type="GO" id="GO:0043531">
    <property type="term" value="F:ADP binding"/>
    <property type="evidence" value="ECO:0007669"/>
    <property type="project" value="InterPro"/>
</dbReference>
<accession>A0A402BEJ3</accession>
<dbReference type="Gene3D" id="1.25.40.10">
    <property type="entry name" value="Tetratricopeptide repeat domain"/>
    <property type="match status" value="1"/>
</dbReference>
<evidence type="ECO:0000313" key="2">
    <source>
        <dbReference type="EMBL" id="GCE29803.1"/>
    </source>
</evidence>
<comment type="caution">
    <text evidence="2">The sequence shown here is derived from an EMBL/GenBank/DDBJ whole genome shotgun (WGS) entry which is preliminary data.</text>
</comment>
<dbReference type="Pfam" id="PF13424">
    <property type="entry name" value="TPR_12"/>
    <property type="match status" value="1"/>
</dbReference>
<dbReference type="GO" id="GO:0003677">
    <property type="term" value="F:DNA binding"/>
    <property type="evidence" value="ECO:0007669"/>
    <property type="project" value="InterPro"/>
</dbReference>
<dbReference type="Proteomes" id="UP000287171">
    <property type="component" value="Unassembled WGS sequence"/>
</dbReference>
<dbReference type="Pfam" id="PF02796">
    <property type="entry name" value="HTH_7"/>
    <property type="match status" value="1"/>
</dbReference>
<dbReference type="OrthoDB" id="135595at2"/>
<dbReference type="SUPFAM" id="SSF47413">
    <property type="entry name" value="lambda repressor-like DNA-binding domains"/>
    <property type="match status" value="1"/>
</dbReference>
<name>A0A402BEJ3_9CHLR</name>
<dbReference type="InterPro" id="IPR027417">
    <property type="entry name" value="P-loop_NTPase"/>
</dbReference>
<dbReference type="AlphaFoldDB" id="A0A402BEJ3"/>
<evidence type="ECO:0000313" key="3">
    <source>
        <dbReference type="Proteomes" id="UP000287171"/>
    </source>
</evidence>
<dbReference type="SUPFAM" id="SSF52540">
    <property type="entry name" value="P-loop containing nucleoside triphosphate hydrolases"/>
    <property type="match status" value="1"/>
</dbReference>
<dbReference type="SMART" id="SM00530">
    <property type="entry name" value="HTH_XRE"/>
    <property type="match status" value="1"/>
</dbReference>
<dbReference type="SUPFAM" id="SSF48452">
    <property type="entry name" value="TPR-like"/>
    <property type="match status" value="1"/>
</dbReference>
<proteinExistence type="predicted"/>
<dbReference type="Gene3D" id="1.10.10.60">
    <property type="entry name" value="Homeodomain-like"/>
    <property type="match status" value="1"/>
</dbReference>
<dbReference type="RefSeq" id="WP_126630001.1">
    <property type="nucleotide sequence ID" value="NZ_BIFT01000002.1"/>
</dbReference>
<dbReference type="InterPro" id="IPR010982">
    <property type="entry name" value="Lambda_DNA-bd_dom_sf"/>
</dbReference>
<dbReference type="PANTHER" id="PTHR35205:SF1">
    <property type="entry name" value="ZU5 DOMAIN-CONTAINING PROTEIN"/>
    <property type="match status" value="1"/>
</dbReference>
<dbReference type="InterPro" id="IPR049945">
    <property type="entry name" value="AAA_22"/>
</dbReference>
<evidence type="ECO:0000259" key="1">
    <source>
        <dbReference type="PROSITE" id="PS50943"/>
    </source>
</evidence>
<dbReference type="Gene3D" id="3.40.50.300">
    <property type="entry name" value="P-loop containing nucleotide triphosphate hydrolases"/>
    <property type="match status" value="1"/>
</dbReference>
<dbReference type="InterPro" id="IPR011990">
    <property type="entry name" value="TPR-like_helical_dom_sf"/>
</dbReference>
<dbReference type="PANTHER" id="PTHR35205">
    <property type="entry name" value="NB-ARC AND TPR DOMAIN PROTEIN"/>
    <property type="match status" value="1"/>
</dbReference>
<dbReference type="InterPro" id="IPR001387">
    <property type="entry name" value="Cro/C1-type_HTH"/>
</dbReference>
<keyword evidence="3" id="KW-1185">Reference proteome</keyword>
<dbReference type="InterPro" id="IPR006120">
    <property type="entry name" value="Resolvase_HTH_dom"/>
</dbReference>
<dbReference type="Pfam" id="PF01381">
    <property type="entry name" value="HTH_3"/>
    <property type="match status" value="1"/>
</dbReference>
<dbReference type="Pfam" id="PF25000">
    <property type="entry name" value="DUF7779"/>
    <property type="match status" value="1"/>
</dbReference>
<gene>
    <name evidence="2" type="ORF">KDA_52870</name>
</gene>
<dbReference type="Gene3D" id="1.10.260.40">
    <property type="entry name" value="lambda repressor-like DNA-binding domains"/>
    <property type="match status" value="1"/>
</dbReference>
<sequence length="669" mass="76503">MTKNELLRQERLKRNWRLIDVADGINATVTTVQRWERGIQQPRLYYRAQLCTLFGLSAEELGFNEDKDSAASHVLLSAGPVSSAPIVSSEGETGKVYWHVPYMRNPHFVGRDELLHKIEQGFTAPTSIKTPRSPVQIQMLTGLSGMGKTQIAVEYAYRVQEQEPETHVFWITAASEETILNSWMTIANQLPSSCVQWTKNSPERIENILHWLEECEAPWLLIVDNVNNLKQIQTYLPHRGLGRLLFTTQASAVSSLGTTIEVGSLDIDVSTNFLLQRAGRLDQVTPDDAATARQIVEKLALFPLALDQAGAYIEETGCSIATYLQLYQTYHQTLLARRGNSPNDHPDPVATTWACSFQVIEQRNPAAAQLLRLLAYLSPYYIPEEIITEGAAYWPPVLRQAVTHPLLYDQMFQDLLAFSLVKRLPAERILNIHQLVQIVQRDQMDAEERHKWTTQIVQVLHMMFPHDPAELTTRPKCLHVLGQTNEYQAIIEQQELASLEATELLEWSGSHLIEYELYHIAEPLLQRALLLREQQQGLLHPTTVQCLNDLAFLYVQQERYEEAHKLYTWLWNQWCETSSIAHPEEIDIHTCIHALLASVPLTQEREKRLRHLLAHPCLRKLQMPKSIPSKHVQISMIRELYAQGTSIRNIAQQVGIARNTVRKYVRIEA</sequence>
<organism evidence="2 3">
    <name type="scientific">Dictyobacter alpinus</name>
    <dbReference type="NCBI Taxonomy" id="2014873"/>
    <lineage>
        <taxon>Bacteria</taxon>
        <taxon>Bacillati</taxon>
        <taxon>Chloroflexota</taxon>
        <taxon>Ktedonobacteria</taxon>
        <taxon>Ktedonobacterales</taxon>
        <taxon>Dictyobacteraceae</taxon>
        <taxon>Dictyobacter</taxon>
    </lineage>
</organism>
<dbReference type="InterPro" id="IPR056681">
    <property type="entry name" value="DUF7779"/>
</dbReference>
<protein>
    <recommendedName>
        <fullName evidence="1">HTH cro/C1-type domain-containing protein</fullName>
    </recommendedName>
</protein>
<dbReference type="EMBL" id="BIFT01000002">
    <property type="protein sequence ID" value="GCE29803.1"/>
    <property type="molecule type" value="Genomic_DNA"/>
</dbReference>
<dbReference type="Pfam" id="PF13401">
    <property type="entry name" value="AAA_22"/>
    <property type="match status" value="1"/>
</dbReference>
<dbReference type="CDD" id="cd00093">
    <property type="entry name" value="HTH_XRE"/>
    <property type="match status" value="1"/>
</dbReference>
<reference evidence="3" key="1">
    <citation type="submission" date="2018-12" db="EMBL/GenBank/DDBJ databases">
        <title>Tengunoibacter tsumagoiensis gen. nov., sp. nov., Dictyobacter kobayashii sp. nov., D. alpinus sp. nov., and D. joshuensis sp. nov. and description of Dictyobacteraceae fam. nov. within the order Ktedonobacterales isolated from Tengu-no-mugimeshi.</title>
        <authorList>
            <person name="Wang C.M."/>
            <person name="Zheng Y."/>
            <person name="Sakai Y."/>
            <person name="Toyoda A."/>
            <person name="Minakuchi Y."/>
            <person name="Abe K."/>
            <person name="Yokota A."/>
            <person name="Yabe S."/>
        </authorList>
    </citation>
    <scope>NUCLEOTIDE SEQUENCE [LARGE SCALE GENOMIC DNA]</scope>
    <source>
        <strain evidence="3">Uno16</strain>
    </source>
</reference>
<feature type="domain" description="HTH cro/C1-type" evidence="1">
    <location>
        <begin position="7"/>
        <end position="61"/>
    </location>
</feature>
<dbReference type="PROSITE" id="PS50943">
    <property type="entry name" value="HTH_CROC1"/>
    <property type="match status" value="1"/>
</dbReference>